<reference evidence="1" key="1">
    <citation type="journal article" date="2014" name="Int. J. Syst. Evol. Microbiol.">
        <title>Complete genome sequence of Corynebacterium casei LMG S-19264T (=DSM 44701T), isolated from a smear-ripened cheese.</title>
        <authorList>
            <consortium name="US DOE Joint Genome Institute (JGI-PGF)"/>
            <person name="Walter F."/>
            <person name="Albersmeier A."/>
            <person name="Kalinowski J."/>
            <person name="Ruckert C."/>
        </authorList>
    </citation>
    <scope>NUCLEOTIDE SEQUENCE</scope>
    <source>
        <strain evidence="1">NBRC 108769</strain>
    </source>
</reference>
<gene>
    <name evidence="1" type="ORF">GCM10007940_31440</name>
</gene>
<dbReference type="InterPro" id="IPR005046">
    <property type="entry name" value="DUF285"/>
</dbReference>
<evidence type="ECO:0008006" key="3">
    <source>
        <dbReference type="Google" id="ProtNLM"/>
    </source>
</evidence>
<sequence>MTCTIENLGRVFLLYLFVFLSNHTFAQDLLMVWKTDNPGYSDDNSVEIPTYPSLSYYYDIDWENDGTFDITGVTGSIKHTYSSPGTYTIRIRGIFPGICFNNVPYSDKDKILDITQFGSIVWERMDFAFYGCSNFQITAGDTPNMSNVQSMRWAFANTNVFNTDISAWDVSNVEDMSFMFYNAIAFNSPLNWSNKTSKVKEMWRMFQNATAFNQDISAWDYSEVENMNNMLDLSGLSIEMYDLLLISLASQNVKSNVTFGAEGLTYCNGEVARDFLISQHGWTFVGDSKGTSNLRWTGEGNDGNWSNALNWEYNMLPCDCNIVQLEQTSSPINISNQVKVLNLSLENETELVVKTGGSLILEEN</sequence>
<organism evidence="1 2">
    <name type="scientific">Portibacter lacus</name>
    <dbReference type="NCBI Taxonomy" id="1099794"/>
    <lineage>
        <taxon>Bacteria</taxon>
        <taxon>Pseudomonadati</taxon>
        <taxon>Bacteroidota</taxon>
        <taxon>Saprospiria</taxon>
        <taxon>Saprospirales</taxon>
        <taxon>Haliscomenobacteraceae</taxon>
        <taxon>Portibacter</taxon>
    </lineage>
</organism>
<evidence type="ECO:0000313" key="2">
    <source>
        <dbReference type="Proteomes" id="UP001156666"/>
    </source>
</evidence>
<keyword evidence="2" id="KW-1185">Reference proteome</keyword>
<dbReference type="Pfam" id="PF03382">
    <property type="entry name" value="DUF285"/>
    <property type="match status" value="1"/>
</dbReference>
<evidence type="ECO:0000313" key="1">
    <source>
        <dbReference type="EMBL" id="GLR18528.1"/>
    </source>
</evidence>
<accession>A0AA37SUP3</accession>
<dbReference type="RefSeq" id="WP_235294349.1">
    <property type="nucleotide sequence ID" value="NZ_BSOH01000021.1"/>
</dbReference>
<name>A0AA37SUP3_9BACT</name>
<comment type="caution">
    <text evidence="1">The sequence shown here is derived from an EMBL/GenBank/DDBJ whole genome shotgun (WGS) entry which is preliminary data.</text>
</comment>
<dbReference type="AlphaFoldDB" id="A0AA37SUP3"/>
<proteinExistence type="predicted"/>
<dbReference type="EMBL" id="BSOH01000021">
    <property type="protein sequence ID" value="GLR18528.1"/>
    <property type="molecule type" value="Genomic_DNA"/>
</dbReference>
<protein>
    <recommendedName>
        <fullName evidence="3">BspA family leucine-rich repeat surface protein</fullName>
    </recommendedName>
</protein>
<reference evidence="1" key="2">
    <citation type="submission" date="2023-01" db="EMBL/GenBank/DDBJ databases">
        <title>Draft genome sequence of Portibacter lacus strain NBRC 108769.</title>
        <authorList>
            <person name="Sun Q."/>
            <person name="Mori K."/>
        </authorList>
    </citation>
    <scope>NUCLEOTIDE SEQUENCE</scope>
    <source>
        <strain evidence="1">NBRC 108769</strain>
    </source>
</reference>
<dbReference type="Proteomes" id="UP001156666">
    <property type="component" value="Unassembled WGS sequence"/>
</dbReference>